<keyword evidence="4" id="KW-0479">Metal-binding</keyword>
<evidence type="ECO:0000313" key="17">
    <source>
        <dbReference type="EMBL" id="MBW0564234.1"/>
    </source>
</evidence>
<sequence length="876" mass="99395">MHIDYTLPSSLLTVNDQSLWHKRLGHPSSQVLRIMGLPSESLICSNCEINKAHRQPFNQSFDAAIKPLDFIHLDLVGPIVPASVSGFHYILTIVDQSTSFKIVKFLKNKSDAFSQFSIVKIFMENQQDQKIKRSVSDRGGKFLNKHFKNLAEVCGITHILSPAETPQHNGYAERANRTILEKTRCLLGSANLPDYYWAEAVSTATLLSNLIPTPLRMTKSPYLLWTNQYPRVKRLRTFGCLAFIANPRNHRTWKMGPAGVEGIFLGYENKNTDYRILRISDAKVIITKHATFYKTNFPSPTGVIEGSKLNLSDFTMMVDESRLDEAEEDANCSEAVDEGQVSSLCKSPPSTMGMVRALYINNLNILPYTSRADDLLTLADSAPHIYRGALTAPDKALWIPAINRELSSMKKLHVWEIVERHNNFKLIGTTWVFRLKKSHSDRGIEHKARLCAQGFTQTQGIDFEKTYAPTGCLNSLRTLIAFAAAKGLELHQINIKSAFLNAPLSEEVFLHVLQGLDLDDKRWCLRLNKAIYRLKQAPLAWYECLKEWLVGANFQSCILDPCVFHQEGDKLIWLYLHVDDIAVFGSEISDFKKEISQKFEIKDLGPVDLLLGVKITQEEDCIYLDQQHFCESLLNQYGMSECKPTCTPLVPKEQLSVATQDEVDKLKLLKVNYRSAIGSINYLSTATRPDLCFAVSSLSQYLENPGIKHWHAFLHVLLYLQGSSNVGLRYKKDGAQGISAWSDADWGNCRSSRRSVTGYLATFHSGLVLWKKRKQPLVSISTEEAEYKALCNLTSKLMWLKQWCAEEQILRLTQPITVWEDNQSCINIKNGNCNFNNQRIKHMYIQLHFVKEVIQSSTIKLCYAPSTEMLADFLTK</sequence>
<evidence type="ECO:0000256" key="6">
    <source>
        <dbReference type="ARBA" id="ARBA00022801"/>
    </source>
</evidence>
<dbReference type="InterPro" id="IPR057670">
    <property type="entry name" value="SH3_retrovirus"/>
</dbReference>
<evidence type="ECO:0000256" key="8">
    <source>
        <dbReference type="ARBA" id="ARBA00022884"/>
    </source>
</evidence>
<dbReference type="GO" id="GO:0006310">
    <property type="term" value="P:DNA recombination"/>
    <property type="evidence" value="ECO:0007669"/>
    <property type="project" value="UniProtKB-KW"/>
</dbReference>
<keyword evidence="7" id="KW-0460">Magnesium</keyword>
<keyword evidence="5" id="KW-0255">Endonuclease</keyword>
<dbReference type="SUPFAM" id="SSF56672">
    <property type="entry name" value="DNA/RNA polymerases"/>
    <property type="match status" value="1"/>
</dbReference>
<keyword evidence="18" id="KW-1185">Reference proteome</keyword>
<proteinExistence type="predicted"/>
<evidence type="ECO:0000256" key="15">
    <source>
        <dbReference type="ARBA" id="ARBA00049244"/>
    </source>
</evidence>
<protein>
    <recommendedName>
        <fullName evidence="16">Integrase catalytic domain-containing protein</fullName>
    </recommendedName>
</protein>
<evidence type="ECO:0000313" key="18">
    <source>
        <dbReference type="Proteomes" id="UP000765509"/>
    </source>
</evidence>
<evidence type="ECO:0000259" key="16">
    <source>
        <dbReference type="PROSITE" id="PS50994"/>
    </source>
</evidence>
<dbReference type="SUPFAM" id="SSF53098">
    <property type="entry name" value="Ribonuclease H-like"/>
    <property type="match status" value="1"/>
</dbReference>
<comment type="catalytic activity">
    <reaction evidence="15">
        <text>DNA(n) + a 2'-deoxyribonucleoside 5'-triphosphate = DNA(n+1) + diphosphate</text>
        <dbReference type="Rhea" id="RHEA:22508"/>
        <dbReference type="Rhea" id="RHEA-COMP:17339"/>
        <dbReference type="Rhea" id="RHEA-COMP:17340"/>
        <dbReference type="ChEBI" id="CHEBI:33019"/>
        <dbReference type="ChEBI" id="CHEBI:61560"/>
        <dbReference type="ChEBI" id="CHEBI:173112"/>
        <dbReference type="EC" id="2.7.7.7"/>
    </reaction>
</comment>
<name>A0A9Q3JM74_9BASI</name>
<dbReference type="GO" id="GO:0004519">
    <property type="term" value="F:endonuclease activity"/>
    <property type="evidence" value="ECO:0007669"/>
    <property type="project" value="UniProtKB-KW"/>
</dbReference>
<dbReference type="AlphaFoldDB" id="A0A9Q3JM74"/>
<dbReference type="Gene3D" id="3.30.420.10">
    <property type="entry name" value="Ribonuclease H-like superfamily/Ribonuclease H"/>
    <property type="match status" value="1"/>
</dbReference>
<keyword evidence="8" id="KW-0694">RNA-binding</keyword>
<dbReference type="CDD" id="cd09272">
    <property type="entry name" value="RNase_HI_RT_Ty1"/>
    <property type="match status" value="1"/>
</dbReference>
<evidence type="ECO:0000256" key="9">
    <source>
        <dbReference type="ARBA" id="ARBA00022908"/>
    </source>
</evidence>
<dbReference type="GO" id="GO:0015074">
    <property type="term" value="P:DNA integration"/>
    <property type="evidence" value="ECO:0007669"/>
    <property type="project" value="UniProtKB-KW"/>
</dbReference>
<keyword evidence="11" id="KW-0239">DNA-directed DNA polymerase</keyword>
<evidence type="ECO:0000256" key="10">
    <source>
        <dbReference type="ARBA" id="ARBA00022918"/>
    </source>
</evidence>
<dbReference type="GO" id="GO:0003723">
    <property type="term" value="F:RNA binding"/>
    <property type="evidence" value="ECO:0007669"/>
    <property type="project" value="UniProtKB-KW"/>
</dbReference>
<keyword evidence="6" id="KW-0378">Hydrolase</keyword>
<evidence type="ECO:0000256" key="13">
    <source>
        <dbReference type="ARBA" id="ARBA00023268"/>
    </source>
</evidence>
<dbReference type="Pfam" id="PF07727">
    <property type="entry name" value="RVT_2"/>
    <property type="match status" value="1"/>
</dbReference>
<dbReference type="GO" id="GO:0046872">
    <property type="term" value="F:metal ion binding"/>
    <property type="evidence" value="ECO:0007669"/>
    <property type="project" value="UniProtKB-KW"/>
</dbReference>
<dbReference type="OrthoDB" id="3261476at2759"/>
<dbReference type="Pfam" id="PF25597">
    <property type="entry name" value="SH3_retrovirus"/>
    <property type="match status" value="1"/>
</dbReference>
<dbReference type="PANTHER" id="PTHR42648:SF11">
    <property type="entry name" value="TRANSPOSON TY4-P GAG-POL POLYPROTEIN"/>
    <property type="match status" value="1"/>
</dbReference>
<feature type="domain" description="Integrase catalytic" evidence="16">
    <location>
        <begin position="63"/>
        <end position="229"/>
    </location>
</feature>
<evidence type="ECO:0000256" key="14">
    <source>
        <dbReference type="ARBA" id="ARBA00048173"/>
    </source>
</evidence>
<keyword evidence="13" id="KW-0511">Multifunctional enzyme</keyword>
<keyword evidence="11" id="KW-0808">Transferase</keyword>
<dbReference type="InterPro" id="IPR001584">
    <property type="entry name" value="Integrase_cat-core"/>
</dbReference>
<dbReference type="GO" id="GO:0032196">
    <property type="term" value="P:transposition"/>
    <property type="evidence" value="ECO:0007669"/>
    <property type="project" value="UniProtKB-KW"/>
</dbReference>
<dbReference type="GO" id="GO:0005634">
    <property type="term" value="C:nucleus"/>
    <property type="evidence" value="ECO:0007669"/>
    <property type="project" value="UniProtKB-ARBA"/>
</dbReference>
<evidence type="ECO:0000256" key="11">
    <source>
        <dbReference type="ARBA" id="ARBA00022932"/>
    </source>
</evidence>
<evidence type="ECO:0000256" key="3">
    <source>
        <dbReference type="ARBA" id="ARBA00022722"/>
    </source>
</evidence>
<dbReference type="GO" id="GO:0016787">
    <property type="term" value="F:hydrolase activity"/>
    <property type="evidence" value="ECO:0007669"/>
    <property type="project" value="UniProtKB-KW"/>
</dbReference>
<comment type="caution">
    <text evidence="17">The sequence shown here is derived from an EMBL/GenBank/DDBJ whole genome shotgun (WGS) entry which is preliminary data.</text>
</comment>
<dbReference type="InterPro" id="IPR039537">
    <property type="entry name" value="Retrotran_Ty1/copia-like"/>
</dbReference>
<dbReference type="PROSITE" id="PS50994">
    <property type="entry name" value="INTEGRASE"/>
    <property type="match status" value="1"/>
</dbReference>
<dbReference type="InterPro" id="IPR036397">
    <property type="entry name" value="RNaseH_sf"/>
</dbReference>
<evidence type="ECO:0000256" key="2">
    <source>
        <dbReference type="ARBA" id="ARBA00022695"/>
    </source>
</evidence>
<dbReference type="EMBL" id="AVOT02075530">
    <property type="protein sequence ID" value="MBW0564234.1"/>
    <property type="molecule type" value="Genomic_DNA"/>
</dbReference>
<keyword evidence="2" id="KW-0548">Nucleotidyltransferase</keyword>
<comment type="catalytic activity">
    <reaction evidence="14">
        <text>DNA(n) + a 2'-deoxyribonucleoside 5'-triphosphate = DNA(n+1) + diphosphate</text>
        <dbReference type="Rhea" id="RHEA:22508"/>
        <dbReference type="Rhea" id="RHEA-COMP:17339"/>
        <dbReference type="Rhea" id="RHEA-COMP:17340"/>
        <dbReference type="ChEBI" id="CHEBI:33019"/>
        <dbReference type="ChEBI" id="CHEBI:61560"/>
        <dbReference type="ChEBI" id="CHEBI:173112"/>
        <dbReference type="EC" id="2.7.7.49"/>
    </reaction>
</comment>
<dbReference type="InterPro" id="IPR043502">
    <property type="entry name" value="DNA/RNA_pol_sf"/>
</dbReference>
<organism evidence="17 18">
    <name type="scientific">Austropuccinia psidii MF-1</name>
    <dbReference type="NCBI Taxonomy" id="1389203"/>
    <lineage>
        <taxon>Eukaryota</taxon>
        <taxon>Fungi</taxon>
        <taxon>Dikarya</taxon>
        <taxon>Basidiomycota</taxon>
        <taxon>Pucciniomycotina</taxon>
        <taxon>Pucciniomycetes</taxon>
        <taxon>Pucciniales</taxon>
        <taxon>Sphaerophragmiaceae</taxon>
        <taxon>Austropuccinia</taxon>
    </lineage>
</organism>
<keyword evidence="1" id="KW-0815">Transposition</keyword>
<evidence type="ECO:0000256" key="5">
    <source>
        <dbReference type="ARBA" id="ARBA00022759"/>
    </source>
</evidence>
<dbReference type="InterPro" id="IPR013103">
    <property type="entry name" value="RVT_2"/>
</dbReference>
<evidence type="ECO:0000256" key="12">
    <source>
        <dbReference type="ARBA" id="ARBA00023172"/>
    </source>
</evidence>
<dbReference type="Proteomes" id="UP000765509">
    <property type="component" value="Unassembled WGS sequence"/>
</dbReference>
<accession>A0A9Q3JM74</accession>
<evidence type="ECO:0000256" key="1">
    <source>
        <dbReference type="ARBA" id="ARBA00022578"/>
    </source>
</evidence>
<dbReference type="GO" id="GO:0003887">
    <property type="term" value="F:DNA-directed DNA polymerase activity"/>
    <property type="evidence" value="ECO:0007669"/>
    <property type="project" value="UniProtKB-KW"/>
</dbReference>
<reference evidence="17" key="1">
    <citation type="submission" date="2021-03" db="EMBL/GenBank/DDBJ databases">
        <title>Draft genome sequence of rust myrtle Austropuccinia psidii MF-1, a brazilian biotype.</title>
        <authorList>
            <person name="Quecine M.C."/>
            <person name="Pachon D.M.R."/>
            <person name="Bonatelli M.L."/>
            <person name="Correr F.H."/>
            <person name="Franceschini L.M."/>
            <person name="Leite T.F."/>
            <person name="Margarido G.R.A."/>
            <person name="Almeida C.A."/>
            <person name="Ferrarezi J.A."/>
            <person name="Labate C.A."/>
        </authorList>
    </citation>
    <scope>NUCLEOTIDE SEQUENCE</scope>
    <source>
        <strain evidence="17">MF-1</strain>
    </source>
</reference>
<keyword evidence="12" id="KW-0233">DNA recombination</keyword>
<keyword evidence="3" id="KW-0540">Nuclease</keyword>
<keyword evidence="9" id="KW-0229">DNA integration</keyword>
<evidence type="ECO:0000256" key="7">
    <source>
        <dbReference type="ARBA" id="ARBA00022842"/>
    </source>
</evidence>
<keyword evidence="10" id="KW-0695">RNA-directed DNA polymerase</keyword>
<dbReference type="InterPro" id="IPR012337">
    <property type="entry name" value="RNaseH-like_sf"/>
</dbReference>
<dbReference type="PANTHER" id="PTHR42648">
    <property type="entry name" value="TRANSPOSASE, PUTATIVE-RELATED"/>
    <property type="match status" value="1"/>
</dbReference>
<gene>
    <name evidence="17" type="ORF">O181_103949</name>
</gene>
<evidence type="ECO:0000256" key="4">
    <source>
        <dbReference type="ARBA" id="ARBA00022723"/>
    </source>
</evidence>
<dbReference type="GO" id="GO:0003964">
    <property type="term" value="F:RNA-directed DNA polymerase activity"/>
    <property type="evidence" value="ECO:0007669"/>
    <property type="project" value="UniProtKB-KW"/>
</dbReference>